<accession>A0A218W0M1</accession>
<organism evidence="2 3">
    <name type="scientific">Punica granatum</name>
    <name type="common">Pomegranate</name>
    <dbReference type="NCBI Taxonomy" id="22663"/>
    <lineage>
        <taxon>Eukaryota</taxon>
        <taxon>Viridiplantae</taxon>
        <taxon>Streptophyta</taxon>
        <taxon>Embryophyta</taxon>
        <taxon>Tracheophyta</taxon>
        <taxon>Spermatophyta</taxon>
        <taxon>Magnoliopsida</taxon>
        <taxon>eudicotyledons</taxon>
        <taxon>Gunneridae</taxon>
        <taxon>Pentapetalae</taxon>
        <taxon>rosids</taxon>
        <taxon>malvids</taxon>
        <taxon>Myrtales</taxon>
        <taxon>Lythraceae</taxon>
        <taxon>Punica</taxon>
    </lineage>
</organism>
<dbReference type="EMBL" id="MTKT01005556">
    <property type="protein sequence ID" value="OWM65850.1"/>
    <property type="molecule type" value="Genomic_DNA"/>
</dbReference>
<dbReference type="AlphaFoldDB" id="A0A218W0M1"/>
<proteinExistence type="predicted"/>
<feature type="domain" description="DUF7887" evidence="1">
    <location>
        <begin position="57"/>
        <end position="119"/>
    </location>
</feature>
<dbReference type="Pfam" id="PF25397">
    <property type="entry name" value="DUF7887"/>
    <property type="match status" value="1"/>
</dbReference>
<reference evidence="3" key="1">
    <citation type="journal article" date="2017" name="Plant J.">
        <title>The pomegranate (Punica granatum L.) genome and the genomics of punicalagin biosynthesis.</title>
        <authorList>
            <person name="Qin G."/>
            <person name="Xu C."/>
            <person name="Ming R."/>
            <person name="Tang H."/>
            <person name="Guyot R."/>
            <person name="Kramer E.M."/>
            <person name="Hu Y."/>
            <person name="Yi X."/>
            <person name="Qi Y."/>
            <person name="Xu X."/>
            <person name="Gao Z."/>
            <person name="Pan H."/>
            <person name="Jian J."/>
            <person name="Tian Y."/>
            <person name="Yue Z."/>
            <person name="Xu Y."/>
        </authorList>
    </citation>
    <scope>NUCLEOTIDE SEQUENCE [LARGE SCALE GENOMIC DNA]</scope>
    <source>
        <strain evidence="3">cv. Dabenzi</strain>
    </source>
</reference>
<dbReference type="PANTHER" id="PTHR38389">
    <property type="entry name" value="DNA-DIRECTED RNA POLYMERASE SUBUNIT BETA"/>
    <property type="match status" value="1"/>
</dbReference>
<comment type="caution">
    <text evidence="2">The sequence shown here is derived from an EMBL/GenBank/DDBJ whole genome shotgun (WGS) entry which is preliminary data.</text>
</comment>
<protein>
    <recommendedName>
        <fullName evidence="1">DUF7887 domain-containing protein</fullName>
    </recommendedName>
</protein>
<dbReference type="InterPro" id="IPR057209">
    <property type="entry name" value="DUF7887"/>
</dbReference>
<name>A0A218W0M1_PUNGR</name>
<gene>
    <name evidence="2" type="ORF">CDL15_Pgr015275</name>
</gene>
<dbReference type="PANTHER" id="PTHR38389:SF1">
    <property type="entry name" value="DNA-DIRECTED RNA POLYMERASE SUBUNIT BETA"/>
    <property type="match status" value="1"/>
</dbReference>
<evidence type="ECO:0000313" key="3">
    <source>
        <dbReference type="Proteomes" id="UP000197138"/>
    </source>
</evidence>
<evidence type="ECO:0000313" key="2">
    <source>
        <dbReference type="EMBL" id="OWM65850.1"/>
    </source>
</evidence>
<dbReference type="Proteomes" id="UP000197138">
    <property type="component" value="Unassembled WGS sequence"/>
</dbReference>
<evidence type="ECO:0000259" key="1">
    <source>
        <dbReference type="Pfam" id="PF25397"/>
    </source>
</evidence>
<sequence>MAIAQNSLSSTRVPYLLLVEVHGKRKSFSGSSIRCAKKRDIADTRQSKKAILPSLRVSSPAIAQSALAVFGLGFIDAGYSGDWSRIGVISKEGEDLLKVAAFVVIPLCLSAILSISKEQEP</sequence>